<dbReference type="GO" id="GO:0005737">
    <property type="term" value="C:cytoplasm"/>
    <property type="evidence" value="ECO:0007669"/>
    <property type="project" value="TreeGrafter"/>
</dbReference>
<accession>A0A1G6T5B2</accession>
<dbReference type="EMBL" id="FMZW01000009">
    <property type="protein sequence ID" value="SDD24219.1"/>
    <property type="molecule type" value="Genomic_DNA"/>
</dbReference>
<dbReference type="PANTHER" id="PTHR13847:SF281">
    <property type="entry name" value="FAD DEPENDENT OXIDOREDUCTASE DOMAIN-CONTAINING PROTEIN"/>
    <property type="match status" value="1"/>
</dbReference>
<organism evidence="3 4">
    <name type="scientific">Bradyrhizobium brasilense</name>
    <dbReference type="NCBI Taxonomy" id="1419277"/>
    <lineage>
        <taxon>Bacteria</taxon>
        <taxon>Pseudomonadati</taxon>
        <taxon>Pseudomonadota</taxon>
        <taxon>Alphaproteobacteria</taxon>
        <taxon>Hyphomicrobiales</taxon>
        <taxon>Nitrobacteraceae</taxon>
        <taxon>Bradyrhizobium</taxon>
    </lineage>
</organism>
<gene>
    <name evidence="3" type="ORF">SAMN05216337_100937</name>
</gene>
<evidence type="ECO:0000256" key="1">
    <source>
        <dbReference type="ARBA" id="ARBA00023002"/>
    </source>
</evidence>
<dbReference type="AlphaFoldDB" id="A0A1G6T5B2"/>
<sequence>MMNSNAVRWPNSLWAAVTPSGPDCPELTGAQQADVVIIGGGFTGLSTALHLREANVDVAIVEAAEPGWGASGRNNGQVIPTLSRPDPDDIIARHGAAGERFVAMLRDSAAMLFDVVRRYNIEAEQEQAGWVQPVHSPGRIKIAERRVQQWSKFGAPVELLSRDQTSDMLGSDAWYGGFWNRTGGHVNPLALARGLARTVLGLGARIYARSPALSFERRGDRWVVKTEKGEISGRALVVATNAYSGEFAKSLVPEIATEVMPVLSWQMATQPLSDNVRKTIIPGRQAMSDTHGELYFARYDARNRLVTGGAVLGLGDKTGRLKARVTERLQRLWPQIGEVSFDYVWNGYVGMTADFLPRMHRLGPNAYGWTGCNGRAVALTIPLGRELARAVQGVPESELALPFTEPVQYVAHGLLRKLAPWMLVLYRRRDVQELVKGDRFELLRWAEYFLASRRSR</sequence>
<proteinExistence type="predicted"/>
<keyword evidence="1" id="KW-0560">Oxidoreductase</keyword>
<dbReference type="Gene3D" id="3.30.9.10">
    <property type="entry name" value="D-Amino Acid Oxidase, subunit A, domain 2"/>
    <property type="match status" value="1"/>
</dbReference>
<dbReference type="Gene3D" id="3.50.50.60">
    <property type="entry name" value="FAD/NAD(P)-binding domain"/>
    <property type="match status" value="1"/>
</dbReference>
<dbReference type="GO" id="GO:0016491">
    <property type="term" value="F:oxidoreductase activity"/>
    <property type="evidence" value="ECO:0007669"/>
    <property type="project" value="UniProtKB-KW"/>
</dbReference>
<name>A0A1G6T5B2_9BRAD</name>
<dbReference type="InterPro" id="IPR036188">
    <property type="entry name" value="FAD/NAD-bd_sf"/>
</dbReference>
<reference evidence="3 4" key="1">
    <citation type="submission" date="2016-10" db="EMBL/GenBank/DDBJ databases">
        <authorList>
            <person name="de Groot N.N."/>
        </authorList>
    </citation>
    <scope>NUCLEOTIDE SEQUENCE [LARGE SCALE GENOMIC DNA]</scope>
    <source>
        <strain evidence="3 4">R5</strain>
    </source>
</reference>
<evidence type="ECO:0000259" key="2">
    <source>
        <dbReference type="Pfam" id="PF01266"/>
    </source>
</evidence>
<feature type="domain" description="FAD dependent oxidoreductase" evidence="2">
    <location>
        <begin position="34"/>
        <end position="389"/>
    </location>
</feature>
<protein>
    <submittedName>
        <fullName evidence="3">Glycine/D-amino acid oxidase</fullName>
    </submittedName>
</protein>
<evidence type="ECO:0000313" key="3">
    <source>
        <dbReference type="EMBL" id="SDD24219.1"/>
    </source>
</evidence>
<dbReference type="Pfam" id="PF01266">
    <property type="entry name" value="DAO"/>
    <property type="match status" value="1"/>
</dbReference>
<dbReference type="Proteomes" id="UP000199245">
    <property type="component" value="Unassembled WGS sequence"/>
</dbReference>
<dbReference type="SUPFAM" id="SSF51905">
    <property type="entry name" value="FAD/NAD(P)-binding domain"/>
    <property type="match status" value="1"/>
</dbReference>
<evidence type="ECO:0000313" key="4">
    <source>
        <dbReference type="Proteomes" id="UP000199245"/>
    </source>
</evidence>
<dbReference type="InterPro" id="IPR006076">
    <property type="entry name" value="FAD-dep_OxRdtase"/>
</dbReference>
<dbReference type="PANTHER" id="PTHR13847">
    <property type="entry name" value="SARCOSINE DEHYDROGENASE-RELATED"/>
    <property type="match status" value="1"/>
</dbReference>